<feature type="region of interest" description="Disordered" evidence="1">
    <location>
        <begin position="98"/>
        <end position="221"/>
    </location>
</feature>
<dbReference type="AlphaFoldDB" id="A0A853CPQ8"/>
<sequence length="507" mass="54209">MALNLPLSPHLSVRLDPDATGELLVDGSPEWFSEATTERLREVVLDRVGEIAAQAGHPVQLTVSDEEGDWLLVVHPDGSIGDEEELAAQSMAEPVPFSDAREGARHPRPATFNDLVGSVGRDPKPGAAPFTDLLGSPTATTPVPLPAAQPESAAAGEPAARPEPAAQPEPAAEAAPRPTPAKPVSTSPVTPPEPVELVPRAPERTSFLHVEKPRPDLARSGFRGALSRAGIPMSPSAAELKEREELEAVSRHWAGPRTIAIVNGKGGANKTPTTALLSAVFARNGGSGVLAWDNNETRGTLGWRTEQDEHDATLQSLLPAADQLLSAEARSADIGHFVHHQNADKYDVLRSNPTMLATQQRISSADFDRLHQVATKFYRLVIIDSGNDESAERWLRMIDHTDQLVIATTALGEHAEAGALLLEALMQRDAQSARLARDAVVIVSQSERTGPESNVSRVAKGFEPLARRAVTIPFDPEMHGGRLAFDTLAPRTRRAWLHAAAAVAEGL</sequence>
<evidence type="ECO:0000313" key="4">
    <source>
        <dbReference type="Proteomes" id="UP000578352"/>
    </source>
</evidence>
<dbReference type="InterPro" id="IPR050625">
    <property type="entry name" value="ParA/MinD_ATPase"/>
</dbReference>
<dbReference type="PANTHER" id="PTHR43384:SF14">
    <property type="entry name" value="ESX-1 SECRETION-ASSOCIATED PROTEIN ESPI"/>
    <property type="match status" value="1"/>
</dbReference>
<dbReference type="InterPro" id="IPR025669">
    <property type="entry name" value="AAA_dom"/>
</dbReference>
<dbReference type="Pfam" id="PF13614">
    <property type="entry name" value="AAA_31"/>
    <property type="match status" value="1"/>
</dbReference>
<dbReference type="GO" id="GO:0009898">
    <property type="term" value="C:cytoplasmic side of plasma membrane"/>
    <property type="evidence" value="ECO:0007669"/>
    <property type="project" value="TreeGrafter"/>
</dbReference>
<dbReference type="Gene3D" id="3.40.50.300">
    <property type="entry name" value="P-loop containing nucleotide triphosphate hydrolases"/>
    <property type="match status" value="1"/>
</dbReference>
<dbReference type="InterPro" id="IPR027417">
    <property type="entry name" value="P-loop_NTPase"/>
</dbReference>
<accession>A0A853CPQ8</accession>
<gene>
    <name evidence="3" type="ORF">HNR13_001153</name>
</gene>
<protein>
    <submittedName>
        <fullName evidence="3">MinD-like ATPase involved in chromosome partitioning or flagellar assembly</fullName>
    </submittedName>
</protein>
<keyword evidence="3" id="KW-0966">Cell projection</keyword>
<dbReference type="SUPFAM" id="SSF52540">
    <property type="entry name" value="P-loop containing nucleoside triphosphate hydrolases"/>
    <property type="match status" value="1"/>
</dbReference>
<evidence type="ECO:0000259" key="2">
    <source>
        <dbReference type="Pfam" id="PF13614"/>
    </source>
</evidence>
<reference evidence="3 4" key="1">
    <citation type="submission" date="2020-07" db="EMBL/GenBank/DDBJ databases">
        <title>Sequencing the genomes of 1000 actinobacteria strains.</title>
        <authorList>
            <person name="Klenk H.-P."/>
        </authorList>
    </citation>
    <scope>NUCLEOTIDE SEQUENCE [LARGE SCALE GENOMIC DNA]</scope>
    <source>
        <strain evidence="3 4">DSM 15165</strain>
    </source>
</reference>
<name>A0A853CPQ8_9MICO</name>
<dbReference type="RefSeq" id="WP_179604866.1">
    <property type="nucleotide sequence ID" value="NZ_BAABEH010000001.1"/>
</dbReference>
<dbReference type="Proteomes" id="UP000578352">
    <property type="component" value="Unassembled WGS sequence"/>
</dbReference>
<keyword evidence="3" id="KW-0282">Flagellum</keyword>
<evidence type="ECO:0000313" key="3">
    <source>
        <dbReference type="EMBL" id="NYJ22866.1"/>
    </source>
</evidence>
<dbReference type="EMBL" id="JACCFL010000001">
    <property type="protein sequence ID" value="NYJ22866.1"/>
    <property type="molecule type" value="Genomic_DNA"/>
</dbReference>
<dbReference type="GO" id="GO:0005829">
    <property type="term" value="C:cytosol"/>
    <property type="evidence" value="ECO:0007669"/>
    <property type="project" value="TreeGrafter"/>
</dbReference>
<dbReference type="GO" id="GO:0005524">
    <property type="term" value="F:ATP binding"/>
    <property type="evidence" value="ECO:0007669"/>
    <property type="project" value="TreeGrafter"/>
</dbReference>
<comment type="caution">
    <text evidence="3">The sequence shown here is derived from an EMBL/GenBank/DDBJ whole genome shotgun (WGS) entry which is preliminary data.</text>
</comment>
<evidence type="ECO:0000256" key="1">
    <source>
        <dbReference type="SAM" id="MobiDB-lite"/>
    </source>
</evidence>
<proteinExistence type="predicted"/>
<organism evidence="3 4">
    <name type="scientific">Leifsonia shinshuensis</name>
    <dbReference type="NCBI Taxonomy" id="150026"/>
    <lineage>
        <taxon>Bacteria</taxon>
        <taxon>Bacillati</taxon>
        <taxon>Actinomycetota</taxon>
        <taxon>Actinomycetes</taxon>
        <taxon>Micrococcales</taxon>
        <taxon>Microbacteriaceae</taxon>
        <taxon>Leifsonia</taxon>
    </lineage>
</organism>
<dbReference type="PANTHER" id="PTHR43384">
    <property type="entry name" value="SEPTUM SITE-DETERMINING PROTEIN MIND HOMOLOG, CHLOROPLASTIC-RELATED"/>
    <property type="match status" value="1"/>
</dbReference>
<dbReference type="GO" id="GO:0016887">
    <property type="term" value="F:ATP hydrolysis activity"/>
    <property type="evidence" value="ECO:0007669"/>
    <property type="project" value="TreeGrafter"/>
</dbReference>
<keyword evidence="3" id="KW-0969">Cilium</keyword>
<feature type="compositionally biased region" description="Low complexity" evidence="1">
    <location>
        <begin position="137"/>
        <end position="188"/>
    </location>
</feature>
<feature type="domain" description="AAA" evidence="2">
    <location>
        <begin position="257"/>
        <end position="385"/>
    </location>
</feature>
<dbReference type="GO" id="GO:0051782">
    <property type="term" value="P:negative regulation of cell division"/>
    <property type="evidence" value="ECO:0007669"/>
    <property type="project" value="TreeGrafter"/>
</dbReference>